<dbReference type="EMBL" id="POUD01000018">
    <property type="protein sequence ID" value="PZG21225.1"/>
    <property type="molecule type" value="Genomic_DNA"/>
</dbReference>
<feature type="transmembrane region" description="Helical" evidence="2">
    <location>
        <begin position="83"/>
        <end position="108"/>
    </location>
</feature>
<keyword evidence="2" id="KW-1133">Transmembrane helix</keyword>
<sequence>MSFDLGYYAFAVVFFAMLVGPPLLGTARVIRVAVRSAPPNRHERISRRLVVKGLFVSFAGVLVMGLGAWAAGEDSRYGAMESLAMLLLALVGAGLLVAGLAPLPSWLLEIPRPFTERLPPPLRLAARDLAHRRARAVLSITLVMTATAFGMALTVIAVGEATQSRAEYSPRARQGTLLVQPSTLFGVSSFSAADAGAIRAAMERELPGVPIAESERPTSLSRHFGTDAGNVDMPEEAVYWNQAIGDEKLLRYLTGDQSTPYDENTAVVITSAAMKVDSVELSYEVNENDETISTKSVRAVIARPADPHMQTIFVPSKILRSLGYQLQPDELIVDPSLHRVTPQEQERLDDRLDDAVAATYVERGFEPSTGWLPIVAAAFLVALACALAVGFGKAANARQARVLKRAGRGSAATFRWFCASRAALCALWGTVLGAVTGCIAGRLLWWPLTVPTTWDEPVRVPFETPWLAIAAVVAGLPLLSAAPRCAPRPRAAARPHCASALKRGGSLEQAAQAEPRQELRSSP</sequence>
<dbReference type="RefSeq" id="WP_111177303.1">
    <property type="nucleotide sequence ID" value="NZ_POUD01000018.1"/>
</dbReference>
<accession>A0A2W2EY87</accession>
<evidence type="ECO:0000313" key="3">
    <source>
        <dbReference type="EMBL" id="PZG21225.1"/>
    </source>
</evidence>
<feature type="transmembrane region" description="Helical" evidence="2">
    <location>
        <begin position="416"/>
        <end position="445"/>
    </location>
</feature>
<keyword evidence="2" id="KW-0812">Transmembrane</keyword>
<gene>
    <name evidence="3" type="ORF">C1J01_07140</name>
</gene>
<dbReference type="OrthoDB" id="3538647at2"/>
<keyword evidence="4" id="KW-1185">Reference proteome</keyword>
<feature type="transmembrane region" description="Helical" evidence="2">
    <location>
        <begin position="49"/>
        <end position="71"/>
    </location>
</feature>
<name>A0A2W2EY87_9ACTN</name>
<evidence type="ECO:0008006" key="5">
    <source>
        <dbReference type="Google" id="ProtNLM"/>
    </source>
</evidence>
<protein>
    <recommendedName>
        <fullName evidence="5">FtsX-like permease family protein</fullName>
    </recommendedName>
</protein>
<feature type="region of interest" description="Disordered" evidence="1">
    <location>
        <begin position="503"/>
        <end position="523"/>
    </location>
</feature>
<comment type="caution">
    <text evidence="3">The sequence shown here is derived from an EMBL/GenBank/DDBJ whole genome shotgun (WGS) entry which is preliminary data.</text>
</comment>
<evidence type="ECO:0000313" key="4">
    <source>
        <dbReference type="Proteomes" id="UP000249304"/>
    </source>
</evidence>
<dbReference type="Proteomes" id="UP000249304">
    <property type="component" value="Unassembled WGS sequence"/>
</dbReference>
<evidence type="ECO:0000256" key="1">
    <source>
        <dbReference type="SAM" id="MobiDB-lite"/>
    </source>
</evidence>
<proteinExistence type="predicted"/>
<dbReference type="AlphaFoldDB" id="A0A2W2EY87"/>
<feature type="transmembrane region" description="Helical" evidence="2">
    <location>
        <begin position="465"/>
        <end position="482"/>
    </location>
</feature>
<keyword evidence="2" id="KW-0472">Membrane</keyword>
<feature type="transmembrane region" description="Helical" evidence="2">
    <location>
        <begin position="371"/>
        <end position="395"/>
    </location>
</feature>
<evidence type="ECO:0000256" key="2">
    <source>
        <dbReference type="SAM" id="Phobius"/>
    </source>
</evidence>
<feature type="transmembrane region" description="Helical" evidence="2">
    <location>
        <begin position="136"/>
        <end position="159"/>
    </location>
</feature>
<feature type="transmembrane region" description="Helical" evidence="2">
    <location>
        <begin position="6"/>
        <end position="29"/>
    </location>
</feature>
<reference evidence="3 4" key="1">
    <citation type="submission" date="2018-01" db="EMBL/GenBank/DDBJ databases">
        <title>Draft genome sequence of Nonomuraea sp. KC333.</title>
        <authorList>
            <person name="Sahin N."/>
            <person name="Saygin H."/>
            <person name="Ay H."/>
        </authorList>
    </citation>
    <scope>NUCLEOTIDE SEQUENCE [LARGE SCALE GENOMIC DNA]</scope>
    <source>
        <strain evidence="3 4">KC333</strain>
    </source>
</reference>
<organism evidence="3 4">
    <name type="scientific">Nonomuraea aridisoli</name>
    <dbReference type="NCBI Taxonomy" id="2070368"/>
    <lineage>
        <taxon>Bacteria</taxon>
        <taxon>Bacillati</taxon>
        <taxon>Actinomycetota</taxon>
        <taxon>Actinomycetes</taxon>
        <taxon>Streptosporangiales</taxon>
        <taxon>Streptosporangiaceae</taxon>
        <taxon>Nonomuraea</taxon>
    </lineage>
</organism>